<gene>
    <name evidence="1" type="ORF">V8G54_031863</name>
</gene>
<sequence length="108" mass="12196">MYLTMSKIVSGCCCCCRQPTSVSFKMVQTFAFSSALLPPVPPSAFPMTVLENHPCPASLYILVPFCKWFFRLSTVCIGENSFPYENSFFSISMFSLSDSIFCEKNWLL</sequence>
<name>A0AAQ3MKX1_VIGMU</name>
<evidence type="ECO:0000313" key="1">
    <source>
        <dbReference type="EMBL" id="WVY92775.1"/>
    </source>
</evidence>
<dbReference type="EMBL" id="CP144691">
    <property type="protein sequence ID" value="WVY92775.1"/>
    <property type="molecule type" value="Genomic_DNA"/>
</dbReference>
<dbReference type="AlphaFoldDB" id="A0AAQ3MKX1"/>
<reference evidence="1 2" key="1">
    <citation type="journal article" date="2023" name="Life. Sci Alliance">
        <title>Evolutionary insights into 3D genome organization and epigenetic landscape of Vigna mungo.</title>
        <authorList>
            <person name="Junaid A."/>
            <person name="Singh B."/>
            <person name="Bhatia S."/>
        </authorList>
    </citation>
    <scope>NUCLEOTIDE SEQUENCE [LARGE SCALE GENOMIC DNA]</scope>
    <source>
        <strain evidence="1">Urdbean</strain>
    </source>
</reference>
<dbReference type="Proteomes" id="UP001374535">
    <property type="component" value="Chromosome 10"/>
</dbReference>
<organism evidence="1 2">
    <name type="scientific">Vigna mungo</name>
    <name type="common">Black gram</name>
    <name type="synonym">Phaseolus mungo</name>
    <dbReference type="NCBI Taxonomy" id="3915"/>
    <lineage>
        <taxon>Eukaryota</taxon>
        <taxon>Viridiplantae</taxon>
        <taxon>Streptophyta</taxon>
        <taxon>Embryophyta</taxon>
        <taxon>Tracheophyta</taxon>
        <taxon>Spermatophyta</taxon>
        <taxon>Magnoliopsida</taxon>
        <taxon>eudicotyledons</taxon>
        <taxon>Gunneridae</taxon>
        <taxon>Pentapetalae</taxon>
        <taxon>rosids</taxon>
        <taxon>fabids</taxon>
        <taxon>Fabales</taxon>
        <taxon>Fabaceae</taxon>
        <taxon>Papilionoideae</taxon>
        <taxon>50 kb inversion clade</taxon>
        <taxon>NPAAA clade</taxon>
        <taxon>indigoferoid/millettioid clade</taxon>
        <taxon>Phaseoleae</taxon>
        <taxon>Vigna</taxon>
    </lineage>
</organism>
<evidence type="ECO:0000313" key="2">
    <source>
        <dbReference type="Proteomes" id="UP001374535"/>
    </source>
</evidence>
<protein>
    <submittedName>
        <fullName evidence="1">Uncharacterized protein</fullName>
    </submittedName>
</protein>
<accession>A0AAQ3MKX1</accession>
<proteinExistence type="predicted"/>
<keyword evidence="2" id="KW-1185">Reference proteome</keyword>